<feature type="signal peptide" evidence="1">
    <location>
        <begin position="1"/>
        <end position="20"/>
    </location>
</feature>
<keyword evidence="3" id="KW-1185">Reference proteome</keyword>
<dbReference type="Proteomes" id="UP000887222">
    <property type="component" value="Unassembled WGS sequence"/>
</dbReference>
<evidence type="ECO:0000256" key="1">
    <source>
        <dbReference type="SAM" id="SignalP"/>
    </source>
</evidence>
<comment type="caution">
    <text evidence="2">The sequence shown here is derived from an EMBL/GenBank/DDBJ whole genome shotgun (WGS) entry which is preliminary data.</text>
</comment>
<dbReference type="InterPro" id="IPR017465">
    <property type="entry name" value="EpsL_proteobac"/>
</dbReference>
<dbReference type="NCBIfam" id="TIGR03014">
    <property type="entry name" value="EpsL"/>
    <property type="match status" value="1"/>
</dbReference>
<evidence type="ECO:0008006" key="4">
    <source>
        <dbReference type="Google" id="ProtNLM"/>
    </source>
</evidence>
<protein>
    <recommendedName>
        <fullName evidence="4">Exopolysaccharide biosynthesis operon protein EpsL</fullName>
    </recommendedName>
</protein>
<proteinExistence type="predicted"/>
<feature type="chain" id="PRO_5046298969" description="Exopolysaccharide biosynthesis operon protein EpsL" evidence="1">
    <location>
        <begin position="21"/>
        <end position="391"/>
    </location>
</feature>
<evidence type="ECO:0000313" key="3">
    <source>
        <dbReference type="Proteomes" id="UP000887222"/>
    </source>
</evidence>
<gene>
    <name evidence="2" type="ORF">NCCP691_25150</name>
</gene>
<organism evidence="2 3">
    <name type="scientific">Noviherbaspirillum aridicola</name>
    <dbReference type="NCBI Taxonomy" id="2849687"/>
    <lineage>
        <taxon>Bacteria</taxon>
        <taxon>Pseudomonadati</taxon>
        <taxon>Pseudomonadota</taxon>
        <taxon>Betaproteobacteria</taxon>
        <taxon>Burkholderiales</taxon>
        <taxon>Oxalobacteraceae</taxon>
        <taxon>Noviherbaspirillum</taxon>
    </lineage>
</organism>
<dbReference type="EMBL" id="BPMK01000010">
    <property type="protein sequence ID" value="GIZ52501.1"/>
    <property type="molecule type" value="Genomic_DNA"/>
</dbReference>
<reference evidence="2 3" key="1">
    <citation type="journal article" date="2022" name="Int. J. Syst. Evol. Microbiol.">
        <title>Noviherbaspirillum aridicola sp. nov., isolated from an arid soil in Pakistan.</title>
        <authorList>
            <person name="Khan I.U."/>
            <person name="Saqib M."/>
            <person name="Amin A."/>
            <person name="Hussain F."/>
            <person name="Li L."/>
            <person name="Liu Y.H."/>
            <person name="Fang B.Z."/>
            <person name="Ahmed I."/>
            <person name="Li W.J."/>
        </authorList>
    </citation>
    <scope>NUCLEOTIDE SEQUENCE [LARGE SCALE GENOMIC DNA]</scope>
    <source>
        <strain evidence="2 3">NCCP-691</strain>
    </source>
</reference>
<name>A0ABQ4Q5M0_9BURK</name>
<sequence>MPALRTAVLAAAAVAGVASANDNVRPFVGASVLYNSNVLGLRDRDAALALTGEDDLGDTSRTFSGGIDLDWKLSRQTLSARIAASTTKYSRLSALDHDGKDLLAKWGWEFGDYVSGNLGASYVESLSTFTDFHQYARSLRTQRRDFFDAAWRLHPSWRVTGQVARRDLDYRLESQSGADRIETQYQAGIDYVSRAGNSVGVLWRRGKNEYQTVRAGSPLRDFRQQDMLLRAEWRAAGKTHLTVSAGRSQRQYDSLSNKNYSGASARVEADWAVSGKLLLNAAIWREIGSVEDLLVNHSVNRGMSFSPQWLVSEKVTLRGEVRYERRRFLTVIGGSDDFGDRVRNASVSVVYQPYRALSLETTAFYGSKDADSALTTSYRRQGIAFNVRHTF</sequence>
<dbReference type="SUPFAM" id="SSF56935">
    <property type="entry name" value="Porins"/>
    <property type="match status" value="1"/>
</dbReference>
<evidence type="ECO:0000313" key="2">
    <source>
        <dbReference type="EMBL" id="GIZ52501.1"/>
    </source>
</evidence>
<accession>A0ABQ4Q5M0</accession>
<keyword evidence="1" id="KW-0732">Signal</keyword>